<feature type="transmembrane region" description="Helical" evidence="1">
    <location>
        <begin position="234"/>
        <end position="253"/>
    </location>
</feature>
<sequence length="454" mass="51334">MKRKTINLVALGWWLILAVMTVFLKDPASSEPYKDGINLLGILIIVHGIYAFYRHGGRYITPTGVFMLTSVIVGGFAALYLNNFEGFFMVEGHYLATLIVFVSQLCVYYLFSNTPISLGHHLVEPAVRIQFSDDLTRWVFLVAILTAAGGSVIFYTIPSLSLFQAPAVYVSIIMIAIALFRDENKKVRVSSLLFVLFLFFIYYFWLFSGFGRIDLATLVFGLLISVHKRLFKNLVKTMIAVAALPSVIAASLLRGGDLSDLDGGIGSVVSPHYRFGQLIELYQDGLLQLQWGKTIWAAAVTPVPRAIWPEKPWNFNREITYIFNPEYVIYGHSEAAVLYAEWLFNFGFAGILFCVVFLGVLLKWLDRKYFSLLFKSSWSSGDFIKFTVVVIMMGGMLNLYWGGFSTFMAREGIRLMVLGTVLACLIIYVPVKRKHIIIEEVKHESISHHSRVQR</sequence>
<dbReference type="OrthoDB" id="2085807at2"/>
<dbReference type="Proteomes" id="UP000297776">
    <property type="component" value="Unassembled WGS sequence"/>
</dbReference>
<accession>A0A4Y8LLV3</accession>
<feature type="transmembrane region" description="Helical" evidence="1">
    <location>
        <begin position="187"/>
        <end position="205"/>
    </location>
</feature>
<reference evidence="2 3" key="1">
    <citation type="submission" date="2019-03" db="EMBL/GenBank/DDBJ databases">
        <authorList>
            <person name="Yang Y."/>
        </authorList>
    </citation>
    <scope>NUCLEOTIDE SEQUENCE [LARGE SCALE GENOMIC DNA]</scope>
    <source>
        <strain evidence="2 3">ASL-1</strain>
    </source>
</reference>
<proteinExistence type="predicted"/>
<feature type="transmembrane region" description="Helical" evidence="1">
    <location>
        <begin position="342"/>
        <end position="362"/>
    </location>
</feature>
<feature type="transmembrane region" description="Helical" evidence="1">
    <location>
        <begin position="163"/>
        <end position="180"/>
    </location>
</feature>
<dbReference type="RefSeq" id="WP_134381420.1">
    <property type="nucleotide sequence ID" value="NZ_SORX01000004.1"/>
</dbReference>
<evidence type="ECO:0000313" key="3">
    <source>
        <dbReference type="Proteomes" id="UP000297776"/>
    </source>
</evidence>
<name>A0A4Y8LLV3_9BACL</name>
<organism evidence="2 3">
    <name type="scientific">Jeotgalibacillus salarius</name>
    <dbReference type="NCBI Taxonomy" id="546023"/>
    <lineage>
        <taxon>Bacteria</taxon>
        <taxon>Bacillati</taxon>
        <taxon>Bacillota</taxon>
        <taxon>Bacilli</taxon>
        <taxon>Bacillales</taxon>
        <taxon>Caryophanaceae</taxon>
        <taxon>Jeotgalibacillus</taxon>
    </lineage>
</organism>
<feature type="transmembrane region" description="Helical" evidence="1">
    <location>
        <begin position="65"/>
        <end position="81"/>
    </location>
</feature>
<feature type="transmembrane region" description="Helical" evidence="1">
    <location>
        <begin position="36"/>
        <end position="53"/>
    </location>
</feature>
<feature type="transmembrane region" description="Helical" evidence="1">
    <location>
        <begin position="138"/>
        <end position="157"/>
    </location>
</feature>
<evidence type="ECO:0000256" key="1">
    <source>
        <dbReference type="SAM" id="Phobius"/>
    </source>
</evidence>
<feature type="transmembrane region" description="Helical" evidence="1">
    <location>
        <begin position="413"/>
        <end position="431"/>
    </location>
</feature>
<keyword evidence="1" id="KW-0472">Membrane</keyword>
<keyword evidence="1" id="KW-0812">Transmembrane</keyword>
<evidence type="ECO:0000313" key="2">
    <source>
        <dbReference type="EMBL" id="TFE01705.1"/>
    </source>
</evidence>
<feature type="transmembrane region" description="Helical" evidence="1">
    <location>
        <begin position="93"/>
        <end position="111"/>
    </location>
</feature>
<gene>
    <name evidence="2" type="ORF">E2626_09050</name>
</gene>
<comment type="caution">
    <text evidence="2">The sequence shown here is derived from an EMBL/GenBank/DDBJ whole genome shotgun (WGS) entry which is preliminary data.</text>
</comment>
<protein>
    <submittedName>
        <fullName evidence="2">Uncharacterized protein</fullName>
    </submittedName>
</protein>
<keyword evidence="3" id="KW-1185">Reference proteome</keyword>
<feature type="transmembrane region" description="Helical" evidence="1">
    <location>
        <begin position="383"/>
        <end position="401"/>
    </location>
</feature>
<feature type="transmembrane region" description="Helical" evidence="1">
    <location>
        <begin position="7"/>
        <end position="24"/>
    </location>
</feature>
<dbReference type="AlphaFoldDB" id="A0A4Y8LLV3"/>
<feature type="transmembrane region" description="Helical" evidence="1">
    <location>
        <begin position="211"/>
        <end position="227"/>
    </location>
</feature>
<dbReference type="EMBL" id="SORX01000004">
    <property type="protein sequence ID" value="TFE01705.1"/>
    <property type="molecule type" value="Genomic_DNA"/>
</dbReference>
<keyword evidence="1" id="KW-1133">Transmembrane helix</keyword>